<keyword evidence="4" id="KW-1185">Reference proteome</keyword>
<dbReference type="STRING" id="78410.A0A0N8H7X3"/>
<dbReference type="PANTHER" id="PTHR35204:SF1">
    <property type="entry name" value="ENTEROTOXIN"/>
    <property type="match status" value="1"/>
</dbReference>
<protein>
    <submittedName>
        <fullName evidence="3">Uncharacterized protein</fullName>
    </submittedName>
</protein>
<organism evidence="3 4">
    <name type="scientific">Neonectria ditissima</name>
    <dbReference type="NCBI Taxonomy" id="78410"/>
    <lineage>
        <taxon>Eukaryota</taxon>
        <taxon>Fungi</taxon>
        <taxon>Dikarya</taxon>
        <taxon>Ascomycota</taxon>
        <taxon>Pezizomycotina</taxon>
        <taxon>Sordariomycetes</taxon>
        <taxon>Hypocreomycetidae</taxon>
        <taxon>Hypocreales</taxon>
        <taxon>Nectriaceae</taxon>
        <taxon>Neonectria</taxon>
    </lineage>
</organism>
<dbReference type="AlphaFoldDB" id="A0A0N8H7X3"/>
<reference evidence="3 4" key="1">
    <citation type="submission" date="2015-09" db="EMBL/GenBank/DDBJ databases">
        <title>Draft genome of a European isolate of the apple canker pathogen Neonectria ditissima.</title>
        <authorList>
            <person name="Gomez-Cortecero A."/>
            <person name="Harrison R.J."/>
            <person name="Armitage A.D."/>
        </authorList>
    </citation>
    <scope>NUCLEOTIDE SEQUENCE [LARGE SCALE GENOMIC DNA]</scope>
    <source>
        <strain evidence="3 4">R09/05</strain>
    </source>
</reference>
<sequence length="490" mass="53681">MTSRALLVALAALTALSATNAEALSPSAEVAAQRGPQIFNAVYDSLRKWGSVVHPNGMSLYLATVPEGVMLHHGNARNETPTELQWLAYEIEHAEMFARDRRGGPPGGGKPPGDDDEDGRQDLKRRRAAQVPLEDADTPSAGWLHTYRTTRALRFLYLDGMSGDKGRSGVLDTQDLLLRGVRDGDQPPLTPPGKSPSRGPPGEHDRAVDLCRLCEDWELQGIIRTEGAGFEIIKCDFLDGLEQIQSLQRSSAGGDGHRGPHGRPPGGHHGGPPYGGPPGMPGGRRDPDDRYREVGSSRTLLDYSSMVSAFFFPVNITNPDSERAELPRLLGTTKAEMLAIRDYLTQVIQARHDAPITAFNWRDVADLVVRRYGAKVSAMAADVDSVEDMARQVRFLLEVYVDYSVEDEKLRNGAAQERCATFYIQTMPLETEADRLLFAAFKAVNARICGALFEVRELVVGDAGAGEEALEEAKDVLKALMEYLAWSIFE</sequence>
<feature type="region of interest" description="Disordered" evidence="1">
    <location>
        <begin position="248"/>
        <end position="294"/>
    </location>
</feature>
<dbReference type="OrthoDB" id="10261782at2759"/>
<feature type="region of interest" description="Disordered" evidence="1">
    <location>
        <begin position="99"/>
        <end position="122"/>
    </location>
</feature>
<feature type="region of interest" description="Disordered" evidence="1">
    <location>
        <begin position="180"/>
        <end position="204"/>
    </location>
</feature>
<feature type="compositionally biased region" description="Basic and acidic residues" evidence="1">
    <location>
        <begin position="283"/>
        <end position="294"/>
    </location>
</feature>
<proteinExistence type="predicted"/>
<keyword evidence="2" id="KW-0732">Signal</keyword>
<evidence type="ECO:0000313" key="3">
    <source>
        <dbReference type="EMBL" id="KPM42972.1"/>
    </source>
</evidence>
<evidence type="ECO:0000256" key="1">
    <source>
        <dbReference type="SAM" id="MobiDB-lite"/>
    </source>
</evidence>
<feature type="compositionally biased region" description="Gly residues" evidence="1">
    <location>
        <begin position="264"/>
        <end position="273"/>
    </location>
</feature>
<accession>A0A0N8H7X3</accession>
<feature type="chain" id="PRO_5006026227" evidence="2">
    <location>
        <begin position="22"/>
        <end position="490"/>
    </location>
</feature>
<dbReference type="EMBL" id="LKCW01000039">
    <property type="protein sequence ID" value="KPM42972.1"/>
    <property type="molecule type" value="Genomic_DNA"/>
</dbReference>
<dbReference type="PANTHER" id="PTHR35204">
    <property type="entry name" value="YALI0A21131P"/>
    <property type="match status" value="1"/>
</dbReference>
<gene>
    <name evidence="3" type="ORF">AK830_g3547</name>
</gene>
<comment type="caution">
    <text evidence="3">The sequence shown here is derived from an EMBL/GenBank/DDBJ whole genome shotgun (WGS) entry which is preliminary data.</text>
</comment>
<feature type="signal peptide" evidence="2">
    <location>
        <begin position="1"/>
        <end position="21"/>
    </location>
</feature>
<evidence type="ECO:0000313" key="4">
    <source>
        <dbReference type="Proteomes" id="UP000050424"/>
    </source>
</evidence>
<name>A0A0N8H7X3_9HYPO</name>
<dbReference type="InterPro" id="IPR038921">
    <property type="entry name" value="YOR389W-like"/>
</dbReference>
<evidence type="ECO:0000256" key="2">
    <source>
        <dbReference type="SAM" id="SignalP"/>
    </source>
</evidence>
<dbReference type="Proteomes" id="UP000050424">
    <property type="component" value="Unassembled WGS sequence"/>
</dbReference>